<organism evidence="1">
    <name type="scientific">Trepomonas sp. PC1</name>
    <dbReference type="NCBI Taxonomy" id="1076344"/>
    <lineage>
        <taxon>Eukaryota</taxon>
        <taxon>Metamonada</taxon>
        <taxon>Diplomonadida</taxon>
        <taxon>Hexamitidae</taxon>
        <taxon>Hexamitinae</taxon>
        <taxon>Trepomonas</taxon>
    </lineage>
</organism>
<reference evidence="1" key="1">
    <citation type="submission" date="2015-07" db="EMBL/GenBank/DDBJ databases">
        <title>Adaptation to a free-living lifestyle via gene acquisitions in the diplomonad Trepomonas sp. PC1.</title>
        <authorList>
            <person name="Xu F."/>
            <person name="Jerlstrom-Hultqvist J."/>
            <person name="Kolisko M."/>
            <person name="Simpson A.G.B."/>
            <person name="Roger A.J."/>
            <person name="Svard S.G."/>
            <person name="Andersson J.O."/>
        </authorList>
    </citation>
    <scope>NUCLEOTIDE SEQUENCE</scope>
    <source>
        <strain evidence="1">PC1</strain>
    </source>
</reference>
<dbReference type="EMBL" id="GDID01007066">
    <property type="protein sequence ID" value="JAP89540.1"/>
    <property type="molecule type" value="Transcribed_RNA"/>
</dbReference>
<accession>A0A146JXR8</accession>
<evidence type="ECO:0000313" key="1">
    <source>
        <dbReference type="EMBL" id="JAP89540.1"/>
    </source>
</evidence>
<feature type="non-terminal residue" evidence="1">
    <location>
        <position position="445"/>
    </location>
</feature>
<sequence length="445" mass="52908">IIHIDDDYNSYIYPFNKYQPEYDFAKTIAKFVFPLRNIIIFLDLSKNQNVMQIKSTVTQIITQFQADNLTIVGLGEEIINIFDSYYDYFDLFAFYEQIKINQGEQQYSIEDSVQDILRKSNYSEAFYVGSSWSGGEQVQFIKTQQIYSLNYKNVNALKSSYYTNKNTFKQYNSQKPNIIYYEDDMFNSFKKIQQKYFSKETVITNQMLGSLNSLDYFQIYIVQPLNTSTFTGLIAISFNVQLMIEQYSINKQKFFTSNIILTNGDKLYFDSKQQLRINSYVNSHQEGYRPCMSLYDQTTIERLYGKIGRNIIYFSHIIPSVHKNNIIVSANKLLIYFDNVEYRKFSYPYQKEQIIEVGKSNNLAHMFEQVSTDVDQVQQINFDPFQQKQKIINILQQNHFYDNDYKYQINNIKDYQPVIKLNNCTFFKENYQFDQCLDFIDLVFI</sequence>
<name>A0A146JXR8_9EUKA</name>
<proteinExistence type="predicted"/>
<dbReference type="AlphaFoldDB" id="A0A146JXR8"/>
<gene>
    <name evidence="1" type="ORF">TPC1_30965</name>
</gene>
<protein>
    <submittedName>
        <fullName evidence="1">Uncharacterized protein</fullName>
    </submittedName>
</protein>
<feature type="non-terminal residue" evidence="1">
    <location>
        <position position="1"/>
    </location>
</feature>